<evidence type="ECO:0000256" key="1">
    <source>
        <dbReference type="ARBA" id="ARBA00023015"/>
    </source>
</evidence>
<feature type="domain" description="HTH arsR-type" evidence="4">
    <location>
        <begin position="1"/>
        <end position="92"/>
    </location>
</feature>
<dbReference type="GO" id="GO:0003677">
    <property type="term" value="F:DNA binding"/>
    <property type="evidence" value="ECO:0007669"/>
    <property type="project" value="UniProtKB-KW"/>
</dbReference>
<evidence type="ECO:0000256" key="2">
    <source>
        <dbReference type="ARBA" id="ARBA00023125"/>
    </source>
</evidence>
<dbReference type="CDD" id="cd00090">
    <property type="entry name" value="HTH_ARSR"/>
    <property type="match status" value="1"/>
</dbReference>
<keyword evidence="1" id="KW-0805">Transcription regulation</keyword>
<keyword evidence="3" id="KW-0804">Transcription</keyword>
<dbReference type="InterPro" id="IPR001845">
    <property type="entry name" value="HTH_ArsR_DNA-bd_dom"/>
</dbReference>
<evidence type="ECO:0000256" key="3">
    <source>
        <dbReference type="ARBA" id="ARBA00023163"/>
    </source>
</evidence>
<organism evidence="5 6">
    <name type="scientific">Paenibacillus anaericanus</name>
    <dbReference type="NCBI Taxonomy" id="170367"/>
    <lineage>
        <taxon>Bacteria</taxon>
        <taxon>Bacillati</taxon>
        <taxon>Bacillota</taxon>
        <taxon>Bacilli</taxon>
        <taxon>Bacillales</taxon>
        <taxon>Paenibacillaceae</taxon>
        <taxon>Paenibacillus</taxon>
    </lineage>
</organism>
<dbReference type="NCBIfam" id="NF033788">
    <property type="entry name" value="HTH_metalloreg"/>
    <property type="match status" value="1"/>
</dbReference>
<gene>
    <name evidence="5" type="ORF">EJP82_12970</name>
</gene>
<dbReference type="PANTHER" id="PTHR33154:SF33">
    <property type="entry name" value="TRANSCRIPTIONAL REPRESSOR SDPR"/>
    <property type="match status" value="1"/>
</dbReference>
<accession>A0A433Y8Y6</accession>
<proteinExistence type="predicted"/>
<dbReference type="RefSeq" id="WP_127192476.1">
    <property type="nucleotide sequence ID" value="NZ_RZNY01000009.1"/>
</dbReference>
<dbReference type="Proteomes" id="UP000279446">
    <property type="component" value="Unassembled WGS sequence"/>
</dbReference>
<evidence type="ECO:0000313" key="5">
    <source>
        <dbReference type="EMBL" id="RUT46373.1"/>
    </source>
</evidence>
<dbReference type="InterPro" id="IPR036388">
    <property type="entry name" value="WH-like_DNA-bd_sf"/>
</dbReference>
<dbReference type="SUPFAM" id="SSF46785">
    <property type="entry name" value="Winged helix' DNA-binding domain"/>
    <property type="match status" value="1"/>
</dbReference>
<reference evidence="5 6" key="1">
    <citation type="submission" date="2018-12" db="EMBL/GenBank/DDBJ databases">
        <authorList>
            <person name="Sun L."/>
            <person name="Chen Z."/>
        </authorList>
    </citation>
    <scope>NUCLEOTIDE SEQUENCE [LARGE SCALE GENOMIC DNA]</scope>
    <source>
        <strain evidence="5 6">DSM 15890</strain>
    </source>
</reference>
<dbReference type="PROSITE" id="PS50987">
    <property type="entry name" value="HTH_ARSR_2"/>
    <property type="match status" value="1"/>
</dbReference>
<comment type="caution">
    <text evidence="5">The sequence shown here is derived from an EMBL/GenBank/DDBJ whole genome shotgun (WGS) entry which is preliminary data.</text>
</comment>
<dbReference type="SMART" id="SM00418">
    <property type="entry name" value="HTH_ARSR"/>
    <property type="match status" value="1"/>
</dbReference>
<evidence type="ECO:0000313" key="6">
    <source>
        <dbReference type="Proteomes" id="UP000279446"/>
    </source>
</evidence>
<dbReference type="InterPro" id="IPR036390">
    <property type="entry name" value="WH_DNA-bd_sf"/>
</dbReference>
<evidence type="ECO:0000259" key="4">
    <source>
        <dbReference type="PROSITE" id="PS50987"/>
    </source>
</evidence>
<sequence>MQLDKIVNYHKALSDPTRIKILILLAGGELNGQVLADKLYVTPATITHHTAKLREASLINERREKNTVYFSLNHYFIKNTATATADLIYKDTNTTGGLEQMNIQQQRLKESVSKNFFTSEGKLKHLPAQLKKKLIVLQQLVSALEPNHPYTEKEINEFIKQYHDDYATIRREFIMHQYMIRDRENYTVNPQEMWPKWETLS</sequence>
<dbReference type="PANTHER" id="PTHR33154">
    <property type="entry name" value="TRANSCRIPTIONAL REGULATOR, ARSR FAMILY"/>
    <property type="match status" value="1"/>
</dbReference>
<dbReference type="EMBL" id="RZNY01000009">
    <property type="protein sequence ID" value="RUT46373.1"/>
    <property type="molecule type" value="Genomic_DNA"/>
</dbReference>
<keyword evidence="6" id="KW-1185">Reference proteome</keyword>
<protein>
    <submittedName>
        <fullName evidence="5">DUF2087 domain-containing protein</fullName>
    </submittedName>
</protein>
<name>A0A433Y8Y6_9BACL</name>
<dbReference type="InterPro" id="IPR011991">
    <property type="entry name" value="ArsR-like_HTH"/>
</dbReference>
<dbReference type="PRINTS" id="PR00778">
    <property type="entry name" value="HTHARSR"/>
</dbReference>
<dbReference type="InterPro" id="IPR018656">
    <property type="entry name" value="DUF2087"/>
</dbReference>
<dbReference type="Gene3D" id="1.10.10.10">
    <property type="entry name" value="Winged helix-like DNA-binding domain superfamily/Winged helix DNA-binding domain"/>
    <property type="match status" value="1"/>
</dbReference>
<dbReference type="AlphaFoldDB" id="A0A433Y8Y6"/>
<dbReference type="OrthoDB" id="529288at2"/>
<dbReference type="InterPro" id="IPR051081">
    <property type="entry name" value="HTH_MetalResp_TranReg"/>
</dbReference>
<keyword evidence="2" id="KW-0238">DNA-binding</keyword>
<dbReference type="Pfam" id="PF09860">
    <property type="entry name" value="DUF2087"/>
    <property type="match status" value="1"/>
</dbReference>
<dbReference type="Pfam" id="PF01022">
    <property type="entry name" value="HTH_5"/>
    <property type="match status" value="1"/>
</dbReference>
<dbReference type="GO" id="GO:0003700">
    <property type="term" value="F:DNA-binding transcription factor activity"/>
    <property type="evidence" value="ECO:0007669"/>
    <property type="project" value="InterPro"/>
</dbReference>